<organism evidence="1 2">
    <name type="scientific">Mycena metata</name>
    <dbReference type="NCBI Taxonomy" id="1033252"/>
    <lineage>
        <taxon>Eukaryota</taxon>
        <taxon>Fungi</taxon>
        <taxon>Dikarya</taxon>
        <taxon>Basidiomycota</taxon>
        <taxon>Agaricomycotina</taxon>
        <taxon>Agaricomycetes</taxon>
        <taxon>Agaricomycetidae</taxon>
        <taxon>Agaricales</taxon>
        <taxon>Marasmiineae</taxon>
        <taxon>Mycenaceae</taxon>
        <taxon>Mycena</taxon>
    </lineage>
</organism>
<dbReference type="Proteomes" id="UP001215598">
    <property type="component" value="Unassembled WGS sequence"/>
</dbReference>
<keyword evidence="2" id="KW-1185">Reference proteome</keyword>
<proteinExistence type="predicted"/>
<name>A0AAD7JLA8_9AGAR</name>
<protein>
    <submittedName>
        <fullName evidence="1">Uncharacterized protein</fullName>
    </submittedName>
</protein>
<dbReference type="AlphaFoldDB" id="A0AAD7JLA8"/>
<accession>A0AAD7JLA8</accession>
<evidence type="ECO:0000313" key="2">
    <source>
        <dbReference type="Proteomes" id="UP001215598"/>
    </source>
</evidence>
<reference evidence="1" key="1">
    <citation type="submission" date="2023-03" db="EMBL/GenBank/DDBJ databases">
        <title>Massive genome expansion in bonnet fungi (Mycena s.s.) driven by repeated elements and novel gene families across ecological guilds.</title>
        <authorList>
            <consortium name="Lawrence Berkeley National Laboratory"/>
            <person name="Harder C.B."/>
            <person name="Miyauchi S."/>
            <person name="Viragh M."/>
            <person name="Kuo A."/>
            <person name="Thoen E."/>
            <person name="Andreopoulos B."/>
            <person name="Lu D."/>
            <person name="Skrede I."/>
            <person name="Drula E."/>
            <person name="Henrissat B."/>
            <person name="Morin E."/>
            <person name="Kohler A."/>
            <person name="Barry K."/>
            <person name="LaButti K."/>
            <person name="Morin E."/>
            <person name="Salamov A."/>
            <person name="Lipzen A."/>
            <person name="Mereny Z."/>
            <person name="Hegedus B."/>
            <person name="Baldrian P."/>
            <person name="Stursova M."/>
            <person name="Weitz H."/>
            <person name="Taylor A."/>
            <person name="Grigoriev I.V."/>
            <person name="Nagy L.G."/>
            <person name="Martin F."/>
            <person name="Kauserud H."/>
        </authorList>
    </citation>
    <scope>NUCLEOTIDE SEQUENCE</scope>
    <source>
        <strain evidence="1">CBHHK182m</strain>
    </source>
</reference>
<sequence>MSELSGSAAASSLKSFRGPLLGGSTPSLESQIFQHIKPPQLKFTLASSPASNQRNHKFKQMFISLPVTYAALVLLASGVSGLPKRDSNCDDDNFDLVPRAKTLCSPGNWYNSTGAKPKCEACPAGYTCNGHQDPQSCDYGTYQPNVNSTTCIATVPGFYQDKEGQNASLPCYLGSYQPYGKQSFCYGAPSGRFQGQTGQKAVCGACCGWYTKLENFNTKVYKCPSNAPYSGEASGSGCQTTKQGCTPVGKCAQKANGACPDQTF</sequence>
<comment type="caution">
    <text evidence="1">The sequence shown here is derived from an EMBL/GenBank/DDBJ whole genome shotgun (WGS) entry which is preliminary data.</text>
</comment>
<evidence type="ECO:0000313" key="1">
    <source>
        <dbReference type="EMBL" id="KAJ7766905.1"/>
    </source>
</evidence>
<dbReference type="EMBL" id="JARKIB010000023">
    <property type="protein sequence ID" value="KAJ7766905.1"/>
    <property type="molecule type" value="Genomic_DNA"/>
</dbReference>
<gene>
    <name evidence="1" type="ORF">B0H16DRAFT_1717245</name>
</gene>